<keyword evidence="6" id="KW-1185">Reference proteome</keyword>
<gene>
    <name evidence="5" type="ORF">FIBSPDRAFT_845266</name>
</gene>
<dbReference type="Gene3D" id="3.50.50.60">
    <property type="entry name" value="FAD/NAD(P)-binding domain"/>
    <property type="match status" value="1"/>
</dbReference>
<dbReference type="GO" id="GO:0071949">
    <property type="term" value="F:FAD binding"/>
    <property type="evidence" value="ECO:0007669"/>
    <property type="project" value="InterPro"/>
</dbReference>
<keyword evidence="1" id="KW-0285">Flavoprotein</keyword>
<dbReference type="SUPFAM" id="SSF51905">
    <property type="entry name" value="FAD/NAD(P)-binding domain"/>
    <property type="match status" value="1"/>
</dbReference>
<accession>A0A167TM94</accession>
<dbReference type="EMBL" id="KV418171">
    <property type="protein sequence ID" value="KZP03084.1"/>
    <property type="molecule type" value="Genomic_DNA"/>
</dbReference>
<keyword evidence="3" id="KW-0560">Oxidoreductase</keyword>
<name>A0A167TM94_9AGAM</name>
<sequence>MSHPANESSVDVLVVGAGPAGLMCAYGLAKAGVNVRIVEKRADKIAAGQADGIQPRTIEVLQSYGLAERLLREACQLHRVAFYHPGPNGGVERVARIPDVTAPTARYPFEATLHQGAIEDIFIDAMQPLGLVVERQTVPVSMQLSKDPAELNDPNAYPVKVVLQHLDSNATQGDAETETIHAKFVVGADGAHSWVRKSLGIAMEGAQTEYIWGVLDLVPETDFPDVRSRCAIHSANGSCMIIPREGDGIRLYVQLSDTDVVDPATGRVDPTKMGPSEILEVARRSLHPYTIATPKEFEWSTIYISAYILWLDQHLGALMMELTVMHDTVGQRVASQFSANERVFIAGDACHTHSPKAGQGMNASMSDSHNLVWKLAQVLRGTADMSLLKT</sequence>
<evidence type="ECO:0000313" key="5">
    <source>
        <dbReference type="EMBL" id="KZP03084.1"/>
    </source>
</evidence>
<dbReference type="GO" id="GO:0016709">
    <property type="term" value="F:oxidoreductase activity, acting on paired donors, with incorporation or reduction of molecular oxygen, NAD(P)H as one donor, and incorporation of one atom of oxygen"/>
    <property type="evidence" value="ECO:0007669"/>
    <property type="project" value="UniProtKB-ARBA"/>
</dbReference>
<dbReference type="OrthoDB" id="1716816at2759"/>
<dbReference type="SUPFAM" id="SSF54373">
    <property type="entry name" value="FAD-linked reductases, C-terminal domain"/>
    <property type="match status" value="1"/>
</dbReference>
<organism evidence="5 6">
    <name type="scientific">Athelia psychrophila</name>
    <dbReference type="NCBI Taxonomy" id="1759441"/>
    <lineage>
        <taxon>Eukaryota</taxon>
        <taxon>Fungi</taxon>
        <taxon>Dikarya</taxon>
        <taxon>Basidiomycota</taxon>
        <taxon>Agaricomycotina</taxon>
        <taxon>Agaricomycetes</taxon>
        <taxon>Agaricomycetidae</taxon>
        <taxon>Atheliales</taxon>
        <taxon>Atheliaceae</taxon>
        <taxon>Athelia</taxon>
    </lineage>
</organism>
<dbReference type="Gene3D" id="3.30.9.10">
    <property type="entry name" value="D-Amino Acid Oxidase, subunit A, domain 2"/>
    <property type="match status" value="1"/>
</dbReference>
<evidence type="ECO:0000256" key="1">
    <source>
        <dbReference type="ARBA" id="ARBA00022630"/>
    </source>
</evidence>
<evidence type="ECO:0000256" key="2">
    <source>
        <dbReference type="ARBA" id="ARBA00022827"/>
    </source>
</evidence>
<keyword evidence="5" id="KW-0503">Monooxygenase</keyword>
<evidence type="ECO:0000259" key="4">
    <source>
        <dbReference type="Pfam" id="PF01494"/>
    </source>
</evidence>
<feature type="domain" description="FAD-binding" evidence="4">
    <location>
        <begin position="10"/>
        <end position="264"/>
    </location>
</feature>
<evidence type="ECO:0000313" key="6">
    <source>
        <dbReference type="Proteomes" id="UP000076532"/>
    </source>
</evidence>
<dbReference type="PANTHER" id="PTHR43004:SF20">
    <property type="entry name" value="2-MONOOXYGENASE, PUTATIVE (AFU_ORTHOLOGUE AFUA_1G13660)-RELATED"/>
    <property type="match status" value="1"/>
</dbReference>
<reference evidence="5 6" key="1">
    <citation type="journal article" date="2016" name="Mol. Biol. Evol.">
        <title>Comparative Genomics of Early-Diverging Mushroom-Forming Fungi Provides Insights into the Origins of Lignocellulose Decay Capabilities.</title>
        <authorList>
            <person name="Nagy L.G."/>
            <person name="Riley R."/>
            <person name="Tritt A."/>
            <person name="Adam C."/>
            <person name="Daum C."/>
            <person name="Floudas D."/>
            <person name="Sun H."/>
            <person name="Yadav J.S."/>
            <person name="Pangilinan J."/>
            <person name="Larsson K.H."/>
            <person name="Matsuura K."/>
            <person name="Barry K."/>
            <person name="Labutti K."/>
            <person name="Kuo R."/>
            <person name="Ohm R.A."/>
            <person name="Bhattacharya S.S."/>
            <person name="Shirouzu T."/>
            <person name="Yoshinaga Y."/>
            <person name="Martin F.M."/>
            <person name="Grigoriev I.V."/>
            <person name="Hibbett D.S."/>
        </authorList>
    </citation>
    <scope>NUCLEOTIDE SEQUENCE [LARGE SCALE GENOMIC DNA]</scope>
    <source>
        <strain evidence="5 6">CBS 109695</strain>
    </source>
</reference>
<dbReference type="InterPro" id="IPR050641">
    <property type="entry name" value="RIFMO-like"/>
</dbReference>
<dbReference type="PRINTS" id="PR00420">
    <property type="entry name" value="RNGMNOXGNASE"/>
</dbReference>
<dbReference type="Pfam" id="PF01494">
    <property type="entry name" value="FAD_binding_3"/>
    <property type="match status" value="2"/>
</dbReference>
<dbReference type="AlphaFoldDB" id="A0A167TM94"/>
<feature type="non-terminal residue" evidence="5">
    <location>
        <position position="390"/>
    </location>
</feature>
<evidence type="ECO:0000256" key="3">
    <source>
        <dbReference type="ARBA" id="ARBA00023002"/>
    </source>
</evidence>
<dbReference type="STRING" id="436010.A0A167TM94"/>
<dbReference type="Proteomes" id="UP000076532">
    <property type="component" value="Unassembled WGS sequence"/>
</dbReference>
<dbReference type="InterPro" id="IPR036188">
    <property type="entry name" value="FAD/NAD-bd_sf"/>
</dbReference>
<protein>
    <submittedName>
        <fullName evidence="5">FAD-binding monooxygenase</fullName>
    </submittedName>
</protein>
<proteinExistence type="predicted"/>
<feature type="domain" description="FAD-binding" evidence="4">
    <location>
        <begin position="328"/>
        <end position="390"/>
    </location>
</feature>
<dbReference type="PANTHER" id="PTHR43004">
    <property type="entry name" value="TRK SYSTEM POTASSIUM UPTAKE PROTEIN"/>
    <property type="match status" value="1"/>
</dbReference>
<keyword evidence="2" id="KW-0274">FAD</keyword>
<dbReference type="InterPro" id="IPR002938">
    <property type="entry name" value="FAD-bd"/>
</dbReference>